<reference evidence="18 19" key="1">
    <citation type="submission" date="2023-11" db="EMBL/GenBank/DDBJ databases">
        <title>Bacillus jintuensis, isolated from a mudflat on the Beibu Gulf coast.</title>
        <authorList>
            <person name="Li M."/>
        </authorList>
    </citation>
    <scope>NUCLEOTIDE SEQUENCE [LARGE SCALE GENOMIC DNA]</scope>
    <source>
        <strain evidence="18 19">31A1R</strain>
    </source>
</reference>
<dbReference type="InterPro" id="IPR005467">
    <property type="entry name" value="His_kinase_dom"/>
</dbReference>
<protein>
    <recommendedName>
        <fullName evidence="3">histidine kinase</fullName>
        <ecNumber evidence="3">2.7.13.3</ecNumber>
    </recommendedName>
</protein>
<dbReference type="Gene3D" id="3.30.565.10">
    <property type="entry name" value="Histidine kinase-like ATPase, C-terminal domain"/>
    <property type="match status" value="1"/>
</dbReference>
<evidence type="ECO:0000259" key="16">
    <source>
        <dbReference type="PROSITE" id="PS50110"/>
    </source>
</evidence>
<name>A0ABU5IWX1_9BACI</name>
<dbReference type="SUPFAM" id="SSF52172">
    <property type="entry name" value="CheY-like"/>
    <property type="match status" value="1"/>
</dbReference>
<dbReference type="Pfam" id="PF12729">
    <property type="entry name" value="4HB_MCP_1"/>
    <property type="match status" value="1"/>
</dbReference>
<dbReference type="InterPro" id="IPR003661">
    <property type="entry name" value="HisK_dim/P_dom"/>
</dbReference>
<keyword evidence="11 14" id="KW-0472">Membrane</keyword>
<accession>A0ABU5IWX1</accession>
<evidence type="ECO:0000256" key="7">
    <source>
        <dbReference type="ARBA" id="ARBA00022741"/>
    </source>
</evidence>
<dbReference type="InterPro" id="IPR029016">
    <property type="entry name" value="GAF-like_dom_sf"/>
</dbReference>
<dbReference type="PRINTS" id="PR00344">
    <property type="entry name" value="BCTRLSENSOR"/>
</dbReference>
<dbReference type="SMART" id="SM00387">
    <property type="entry name" value="HATPase_c"/>
    <property type="match status" value="1"/>
</dbReference>
<evidence type="ECO:0000256" key="12">
    <source>
        <dbReference type="PROSITE-ProRule" id="PRU00169"/>
    </source>
</evidence>
<evidence type="ECO:0000313" key="19">
    <source>
        <dbReference type="Proteomes" id="UP001290455"/>
    </source>
</evidence>
<dbReference type="PROSITE" id="PS50885">
    <property type="entry name" value="HAMP"/>
    <property type="match status" value="1"/>
</dbReference>
<dbReference type="InterPro" id="IPR003660">
    <property type="entry name" value="HAMP_dom"/>
</dbReference>
<evidence type="ECO:0000256" key="4">
    <source>
        <dbReference type="ARBA" id="ARBA00022475"/>
    </source>
</evidence>
<comment type="subcellular location">
    <subcellularLocation>
        <location evidence="2">Cell membrane</location>
        <topology evidence="2">Multi-pass membrane protein</topology>
    </subcellularLocation>
</comment>
<dbReference type="CDD" id="cd00082">
    <property type="entry name" value="HisKA"/>
    <property type="match status" value="1"/>
</dbReference>
<dbReference type="Gene3D" id="3.40.50.2300">
    <property type="match status" value="1"/>
</dbReference>
<feature type="coiled-coil region" evidence="13">
    <location>
        <begin position="438"/>
        <end position="500"/>
    </location>
</feature>
<evidence type="ECO:0000256" key="3">
    <source>
        <dbReference type="ARBA" id="ARBA00012438"/>
    </source>
</evidence>
<evidence type="ECO:0000256" key="6">
    <source>
        <dbReference type="ARBA" id="ARBA00022679"/>
    </source>
</evidence>
<dbReference type="CDD" id="cd06225">
    <property type="entry name" value="HAMP"/>
    <property type="match status" value="1"/>
</dbReference>
<dbReference type="InterPro" id="IPR036097">
    <property type="entry name" value="HisK_dim/P_sf"/>
</dbReference>
<evidence type="ECO:0000256" key="9">
    <source>
        <dbReference type="ARBA" id="ARBA00022840"/>
    </source>
</evidence>
<dbReference type="RefSeq" id="WP_322445918.1">
    <property type="nucleotide sequence ID" value="NZ_JAXOFX010000003.1"/>
</dbReference>
<dbReference type="SMART" id="SM00448">
    <property type="entry name" value="REC"/>
    <property type="match status" value="1"/>
</dbReference>
<sequence>MRFATRLYLGFSMIIIVMGALLFMFVYLLSNQNQQINSLVEDRYKKIKLINQLRVEIRSIDRELNAFVNESNRNNDIEHIQKLKESKTSLSEGIETLGKILKIKEAKEQWTILDHQFKSYEPTVDQIITLLISGETKNIRAYLQESENRRENIINTTERLIKIQEKVMEDTIYESRATYTMAVNMGIAFTIIGIVLGILLAIWVTRIITTRLKTVKDVMKSIDYTQEILPRIPIHNKDEIAEIAEAYNEMATQLEVHEKYEREYMGRIEEENWLKTSIAELSMASQGLMELETLGDSYMRIIVPRVGATYGSLYLMTKSIDKPFLSKLITYAGPDQSDPNSVPIELQLGEGLVGQCAVDHQIKILEDVPSDYIKISSSLGDSKPRNIIILPIILDDELLGVIELAGINTFSELQMNLLEQTSVHLGTSINRIQRQMLVRELLEESQALNEELQSQSEELQLQQEELRTMNEELESQYKHSEQKTLDLEKAKTALEEKTRQVLLSSQYKSEFLANMSHELRTPLNSLLILAKMLVDNKESNLTEKQKEYASTIHSAGKELLQLINDILDLSKIEAGKEEIQVGEMDIRDILTFAEKQFKPIAEQKQIEFKVLVDDEVPGIIYSDEQKVYQILKNLLSNAFKFTNTGLIELTVKRHERVINYGKELGPMISLSVKDTGIGIPAEKHNLIFEAFQQADGTTSRKYGGTGLGLSISRELSGLIGGSITLQSKEGKGSTFTLYIPENLEYNDQLLVMKEVAATEELQVTESNLSLLDHLQESKPMEHLSDNTVENEKVLEGKSILVVDDDMRNVFALTTALEDAGMLVTFAENGIEAIDSLNENPNIDAVLMDIMMPEMDGYEAMRKIREIIEFEDLPIIALTAKAMKNDRQKCIDAGASDYISKPVNIDQLLSLLKVWLYK</sequence>
<dbReference type="GO" id="GO:0005524">
    <property type="term" value="F:ATP binding"/>
    <property type="evidence" value="ECO:0007669"/>
    <property type="project" value="UniProtKB-KW"/>
</dbReference>
<feature type="modified residue" description="4-aspartylphosphate" evidence="12">
    <location>
        <position position="848"/>
    </location>
</feature>
<dbReference type="Pfam" id="PF00072">
    <property type="entry name" value="Response_reg"/>
    <property type="match status" value="1"/>
</dbReference>
<dbReference type="InterPro" id="IPR003018">
    <property type="entry name" value="GAF"/>
</dbReference>
<feature type="domain" description="Histidine kinase" evidence="15">
    <location>
        <begin position="514"/>
        <end position="743"/>
    </location>
</feature>
<dbReference type="InterPro" id="IPR004358">
    <property type="entry name" value="Sig_transdc_His_kin-like_C"/>
</dbReference>
<keyword evidence="10" id="KW-0902">Two-component regulatory system</keyword>
<evidence type="ECO:0000259" key="17">
    <source>
        <dbReference type="PROSITE" id="PS50885"/>
    </source>
</evidence>
<comment type="catalytic activity">
    <reaction evidence="1">
        <text>ATP + protein L-histidine = ADP + protein N-phospho-L-histidine.</text>
        <dbReference type="EC" id="2.7.13.3"/>
    </reaction>
</comment>
<dbReference type="PROSITE" id="PS50110">
    <property type="entry name" value="RESPONSE_REGULATORY"/>
    <property type="match status" value="1"/>
</dbReference>
<keyword evidence="4" id="KW-1003">Cell membrane</keyword>
<keyword evidence="14" id="KW-1133">Transmembrane helix</keyword>
<proteinExistence type="predicted"/>
<dbReference type="InterPro" id="IPR003594">
    <property type="entry name" value="HATPase_dom"/>
</dbReference>
<keyword evidence="5 12" id="KW-0597">Phosphoprotein</keyword>
<dbReference type="InterPro" id="IPR036890">
    <property type="entry name" value="HATPase_C_sf"/>
</dbReference>
<dbReference type="Pfam" id="PF00512">
    <property type="entry name" value="HisKA"/>
    <property type="match status" value="1"/>
</dbReference>
<evidence type="ECO:0000259" key="15">
    <source>
        <dbReference type="PROSITE" id="PS50109"/>
    </source>
</evidence>
<dbReference type="PROSITE" id="PS50109">
    <property type="entry name" value="HIS_KIN"/>
    <property type="match status" value="1"/>
</dbReference>
<dbReference type="CDD" id="cd17546">
    <property type="entry name" value="REC_hyHK_CKI1_RcsC-like"/>
    <property type="match status" value="1"/>
</dbReference>
<comment type="caution">
    <text evidence="18">The sequence shown here is derived from an EMBL/GenBank/DDBJ whole genome shotgun (WGS) entry which is preliminary data.</text>
</comment>
<keyword evidence="13" id="KW-0175">Coiled coil</keyword>
<organism evidence="18 19">
    <name type="scientific">Robertmurraya mangrovi</name>
    <dbReference type="NCBI Taxonomy" id="3098077"/>
    <lineage>
        <taxon>Bacteria</taxon>
        <taxon>Bacillati</taxon>
        <taxon>Bacillota</taxon>
        <taxon>Bacilli</taxon>
        <taxon>Bacillales</taxon>
        <taxon>Bacillaceae</taxon>
        <taxon>Robertmurraya</taxon>
    </lineage>
</organism>
<evidence type="ECO:0000256" key="11">
    <source>
        <dbReference type="ARBA" id="ARBA00023136"/>
    </source>
</evidence>
<dbReference type="Pfam" id="PF13185">
    <property type="entry name" value="GAF_2"/>
    <property type="match status" value="1"/>
</dbReference>
<dbReference type="CDD" id="cd16922">
    <property type="entry name" value="HATPase_EvgS-ArcB-TorS-like"/>
    <property type="match status" value="1"/>
</dbReference>
<dbReference type="SUPFAM" id="SSF55874">
    <property type="entry name" value="ATPase domain of HSP90 chaperone/DNA topoisomerase II/histidine kinase"/>
    <property type="match status" value="1"/>
</dbReference>
<dbReference type="SMART" id="SM00388">
    <property type="entry name" value="HisKA"/>
    <property type="match status" value="1"/>
</dbReference>
<keyword evidence="6" id="KW-0808">Transferase</keyword>
<dbReference type="Gene3D" id="3.30.450.40">
    <property type="match status" value="1"/>
</dbReference>
<dbReference type="Proteomes" id="UP001290455">
    <property type="component" value="Unassembled WGS sequence"/>
</dbReference>
<keyword evidence="7" id="KW-0547">Nucleotide-binding</keyword>
<evidence type="ECO:0000256" key="13">
    <source>
        <dbReference type="SAM" id="Coils"/>
    </source>
</evidence>
<dbReference type="Gene3D" id="1.10.287.130">
    <property type="match status" value="1"/>
</dbReference>
<feature type="domain" description="HAMP" evidence="17">
    <location>
        <begin position="206"/>
        <end position="259"/>
    </location>
</feature>
<dbReference type="InterPro" id="IPR001789">
    <property type="entry name" value="Sig_transdc_resp-reg_receiver"/>
</dbReference>
<evidence type="ECO:0000313" key="18">
    <source>
        <dbReference type="EMBL" id="MDZ5471630.1"/>
    </source>
</evidence>
<keyword evidence="14" id="KW-0812">Transmembrane</keyword>
<evidence type="ECO:0000256" key="10">
    <source>
        <dbReference type="ARBA" id="ARBA00023012"/>
    </source>
</evidence>
<dbReference type="SUPFAM" id="SSF55781">
    <property type="entry name" value="GAF domain-like"/>
    <property type="match status" value="1"/>
</dbReference>
<evidence type="ECO:0000256" key="2">
    <source>
        <dbReference type="ARBA" id="ARBA00004651"/>
    </source>
</evidence>
<evidence type="ECO:0000256" key="5">
    <source>
        <dbReference type="ARBA" id="ARBA00022553"/>
    </source>
</evidence>
<dbReference type="Pfam" id="PF02518">
    <property type="entry name" value="HATPase_c"/>
    <property type="match status" value="1"/>
</dbReference>
<keyword evidence="19" id="KW-1185">Reference proteome</keyword>
<evidence type="ECO:0000256" key="8">
    <source>
        <dbReference type="ARBA" id="ARBA00022777"/>
    </source>
</evidence>
<dbReference type="SMART" id="SM00304">
    <property type="entry name" value="HAMP"/>
    <property type="match status" value="1"/>
</dbReference>
<evidence type="ECO:0000256" key="1">
    <source>
        <dbReference type="ARBA" id="ARBA00000085"/>
    </source>
</evidence>
<dbReference type="SUPFAM" id="SSF47384">
    <property type="entry name" value="Homodimeric domain of signal transducing histidine kinase"/>
    <property type="match status" value="1"/>
</dbReference>
<feature type="domain" description="Response regulatory" evidence="16">
    <location>
        <begin position="798"/>
        <end position="915"/>
    </location>
</feature>
<keyword evidence="8" id="KW-0418">Kinase</keyword>
<dbReference type="EC" id="2.7.13.3" evidence="3"/>
<feature type="transmembrane region" description="Helical" evidence="14">
    <location>
        <begin position="182"/>
        <end position="204"/>
    </location>
</feature>
<dbReference type="PANTHER" id="PTHR45339">
    <property type="entry name" value="HYBRID SIGNAL TRANSDUCTION HISTIDINE KINASE J"/>
    <property type="match status" value="1"/>
</dbReference>
<dbReference type="PANTHER" id="PTHR45339:SF1">
    <property type="entry name" value="HYBRID SIGNAL TRANSDUCTION HISTIDINE KINASE J"/>
    <property type="match status" value="1"/>
</dbReference>
<dbReference type="InterPro" id="IPR011006">
    <property type="entry name" value="CheY-like_superfamily"/>
</dbReference>
<dbReference type="InterPro" id="IPR024478">
    <property type="entry name" value="HlyB_4HB_MCP"/>
</dbReference>
<dbReference type="Pfam" id="PF00672">
    <property type="entry name" value="HAMP"/>
    <property type="match status" value="1"/>
</dbReference>
<feature type="transmembrane region" description="Helical" evidence="14">
    <location>
        <begin position="6"/>
        <end position="29"/>
    </location>
</feature>
<dbReference type="EMBL" id="JAXOFX010000003">
    <property type="protein sequence ID" value="MDZ5471630.1"/>
    <property type="molecule type" value="Genomic_DNA"/>
</dbReference>
<gene>
    <name evidence="18" type="ORF">SM124_07695</name>
</gene>
<evidence type="ECO:0000256" key="14">
    <source>
        <dbReference type="SAM" id="Phobius"/>
    </source>
</evidence>
<dbReference type="Gene3D" id="6.10.340.10">
    <property type="match status" value="1"/>
</dbReference>
<keyword evidence="9 18" id="KW-0067">ATP-binding</keyword>